<keyword evidence="2" id="KW-1185">Reference proteome</keyword>
<name>A0A9J5XD23_SOLCO</name>
<protein>
    <submittedName>
        <fullName evidence="1">Uncharacterized protein</fullName>
    </submittedName>
</protein>
<comment type="caution">
    <text evidence="1">The sequence shown here is derived from an EMBL/GenBank/DDBJ whole genome shotgun (WGS) entry which is preliminary data.</text>
</comment>
<gene>
    <name evidence="1" type="ORF">H5410_046723</name>
</gene>
<proteinExistence type="predicted"/>
<dbReference type="Proteomes" id="UP000824120">
    <property type="component" value="Chromosome 9"/>
</dbReference>
<sequence>MWNKYCKKYHPTITRNTGVSQMEENGGGNSSFWYDNWTKQGALYFTEEELAIEEEIEVKEFQSGGDWNINKLLE</sequence>
<dbReference type="AlphaFoldDB" id="A0A9J5XD23"/>
<dbReference type="EMBL" id="JACXVP010000009">
    <property type="protein sequence ID" value="KAG5586289.1"/>
    <property type="molecule type" value="Genomic_DNA"/>
</dbReference>
<accession>A0A9J5XD23</accession>
<reference evidence="1 2" key="1">
    <citation type="submission" date="2020-09" db="EMBL/GenBank/DDBJ databases">
        <title>De no assembly of potato wild relative species, Solanum commersonii.</title>
        <authorList>
            <person name="Cho K."/>
        </authorList>
    </citation>
    <scope>NUCLEOTIDE SEQUENCE [LARGE SCALE GENOMIC DNA]</scope>
    <source>
        <strain evidence="1">LZ3.2</strain>
        <tissue evidence="1">Leaf</tissue>
    </source>
</reference>
<evidence type="ECO:0000313" key="2">
    <source>
        <dbReference type="Proteomes" id="UP000824120"/>
    </source>
</evidence>
<organism evidence="1 2">
    <name type="scientific">Solanum commersonii</name>
    <name type="common">Commerson's wild potato</name>
    <name type="synonym">Commerson's nightshade</name>
    <dbReference type="NCBI Taxonomy" id="4109"/>
    <lineage>
        <taxon>Eukaryota</taxon>
        <taxon>Viridiplantae</taxon>
        <taxon>Streptophyta</taxon>
        <taxon>Embryophyta</taxon>
        <taxon>Tracheophyta</taxon>
        <taxon>Spermatophyta</taxon>
        <taxon>Magnoliopsida</taxon>
        <taxon>eudicotyledons</taxon>
        <taxon>Gunneridae</taxon>
        <taxon>Pentapetalae</taxon>
        <taxon>asterids</taxon>
        <taxon>lamiids</taxon>
        <taxon>Solanales</taxon>
        <taxon>Solanaceae</taxon>
        <taxon>Solanoideae</taxon>
        <taxon>Solaneae</taxon>
        <taxon>Solanum</taxon>
    </lineage>
</organism>
<evidence type="ECO:0000313" key="1">
    <source>
        <dbReference type="EMBL" id="KAG5586289.1"/>
    </source>
</evidence>